<dbReference type="RefSeq" id="WP_285881361.1">
    <property type="nucleotide sequence ID" value="NZ_JARFYN010000027.1"/>
</dbReference>
<organism evidence="1 2">
    <name type="scientific">Rhizobium calliandrae</name>
    <dbReference type="NCBI Taxonomy" id="1312182"/>
    <lineage>
        <taxon>Bacteria</taxon>
        <taxon>Pseudomonadati</taxon>
        <taxon>Pseudomonadota</taxon>
        <taxon>Alphaproteobacteria</taxon>
        <taxon>Hyphomicrobiales</taxon>
        <taxon>Rhizobiaceae</taxon>
        <taxon>Rhizobium/Agrobacterium group</taxon>
        <taxon>Rhizobium</taxon>
    </lineage>
</organism>
<gene>
    <name evidence="1" type="ORF">PY650_20395</name>
</gene>
<protein>
    <submittedName>
        <fullName evidence="1">Uncharacterized protein</fullName>
    </submittedName>
</protein>
<comment type="caution">
    <text evidence="1">The sequence shown here is derived from an EMBL/GenBank/DDBJ whole genome shotgun (WGS) entry which is preliminary data.</text>
</comment>
<name>A0ABT7KH95_9HYPH</name>
<sequence length="78" mass="8592">MQLVPETAYPDLVYYAPGNSRGMCRESRPFDTLEAIAAAIAADKNDFTTSIGHDHRFTLISLQSFLINIEFATCPVPA</sequence>
<keyword evidence="2" id="KW-1185">Reference proteome</keyword>
<evidence type="ECO:0000313" key="2">
    <source>
        <dbReference type="Proteomes" id="UP001172630"/>
    </source>
</evidence>
<dbReference type="Proteomes" id="UP001172630">
    <property type="component" value="Unassembled WGS sequence"/>
</dbReference>
<proteinExistence type="predicted"/>
<evidence type="ECO:0000313" key="1">
    <source>
        <dbReference type="EMBL" id="MDL2407980.1"/>
    </source>
</evidence>
<reference evidence="1" key="1">
    <citation type="submission" date="2023-06" db="EMBL/GenBank/DDBJ databases">
        <title>Phylogenetic Diversity of Rhizobium strains.</title>
        <authorList>
            <person name="Moura F.T."/>
            <person name="Helene L.C.F."/>
            <person name="Hungria M."/>
        </authorList>
    </citation>
    <scope>NUCLEOTIDE SEQUENCE</scope>
    <source>
        <strain evidence="1">CCGE524</strain>
    </source>
</reference>
<dbReference type="EMBL" id="JARFYN010000027">
    <property type="protein sequence ID" value="MDL2407980.1"/>
    <property type="molecule type" value="Genomic_DNA"/>
</dbReference>
<accession>A0ABT7KH95</accession>